<keyword evidence="2" id="KW-1185">Reference proteome</keyword>
<evidence type="ECO:0000313" key="1">
    <source>
        <dbReference type="EMBL" id="TNV80219.1"/>
    </source>
</evidence>
<organism evidence="1 2">
    <name type="scientific">Halteria grandinella</name>
    <dbReference type="NCBI Taxonomy" id="5974"/>
    <lineage>
        <taxon>Eukaryota</taxon>
        <taxon>Sar</taxon>
        <taxon>Alveolata</taxon>
        <taxon>Ciliophora</taxon>
        <taxon>Intramacronucleata</taxon>
        <taxon>Spirotrichea</taxon>
        <taxon>Stichotrichia</taxon>
        <taxon>Sporadotrichida</taxon>
        <taxon>Halteriidae</taxon>
        <taxon>Halteria</taxon>
    </lineage>
</organism>
<dbReference type="EMBL" id="RRYP01007809">
    <property type="protein sequence ID" value="TNV80219.1"/>
    <property type="molecule type" value="Genomic_DNA"/>
</dbReference>
<accession>A0A8J8NT30</accession>
<dbReference type="AlphaFoldDB" id="A0A8J8NT30"/>
<proteinExistence type="predicted"/>
<comment type="caution">
    <text evidence="1">The sequence shown here is derived from an EMBL/GenBank/DDBJ whole genome shotgun (WGS) entry which is preliminary data.</text>
</comment>
<dbReference type="Proteomes" id="UP000785679">
    <property type="component" value="Unassembled WGS sequence"/>
</dbReference>
<evidence type="ECO:0000313" key="2">
    <source>
        <dbReference type="Proteomes" id="UP000785679"/>
    </source>
</evidence>
<name>A0A8J8NT30_HALGN</name>
<reference evidence="1" key="1">
    <citation type="submission" date="2019-06" db="EMBL/GenBank/DDBJ databases">
        <authorList>
            <person name="Zheng W."/>
        </authorList>
    </citation>
    <scope>NUCLEOTIDE SEQUENCE</scope>
    <source>
        <strain evidence="1">QDHG01</strain>
    </source>
</reference>
<gene>
    <name evidence="1" type="ORF">FGO68_gene7308</name>
</gene>
<protein>
    <submittedName>
        <fullName evidence="1">Uncharacterized protein</fullName>
    </submittedName>
</protein>
<sequence length="86" mass="10421">MQSGLPISERYQNSLSIRSFNSLYRPYYDYNYDFQFYQSRSNIYVQISLKPEWNQSKIFLSLAINRPQKPLLQHGFCFSRYSMIQD</sequence>